<dbReference type="AlphaFoldDB" id="A0A7X1TIK9"/>
<reference evidence="1 2" key="1">
    <citation type="submission" date="2019-10" db="EMBL/GenBank/DDBJ databases">
        <title>Paraburkholderia sp. isolated from nodules of Mimosa pudica from Brazilian Atlantic Forest soils.</title>
        <authorList>
            <person name="Paulitsch F."/>
            <person name="Hungria M."/>
            <person name="Dall'Agnol R."/>
        </authorList>
    </citation>
    <scope>NUCLEOTIDE SEQUENCE [LARGE SCALE GENOMIC DNA]</scope>
    <source>
        <strain evidence="1 2">CNPSo 3157</strain>
    </source>
</reference>
<gene>
    <name evidence="1" type="ORF">GCT13_27795</name>
</gene>
<evidence type="ECO:0000313" key="1">
    <source>
        <dbReference type="EMBL" id="MPW20580.1"/>
    </source>
</evidence>
<sequence>MQTWSAMAKQPISRWRLRITGRHSRLPDESTITRFRHRLEAHGFSSGMVATVNGMLQARNRAQDGLSGKLYFKQN</sequence>
<keyword evidence="2" id="KW-1185">Reference proteome</keyword>
<dbReference type="EMBL" id="WHNP01000031">
    <property type="protein sequence ID" value="MPW20580.1"/>
    <property type="molecule type" value="Genomic_DNA"/>
</dbReference>
<evidence type="ECO:0000313" key="2">
    <source>
        <dbReference type="Proteomes" id="UP000484381"/>
    </source>
</evidence>
<organism evidence="1 2">
    <name type="scientific">Paraburkholderia franconis</name>
    <dbReference type="NCBI Taxonomy" id="2654983"/>
    <lineage>
        <taxon>Bacteria</taxon>
        <taxon>Pseudomonadati</taxon>
        <taxon>Pseudomonadota</taxon>
        <taxon>Betaproteobacteria</taxon>
        <taxon>Burkholderiales</taxon>
        <taxon>Burkholderiaceae</taxon>
        <taxon>Paraburkholderia</taxon>
    </lineage>
</organism>
<dbReference type="Proteomes" id="UP000484381">
    <property type="component" value="Unassembled WGS sequence"/>
</dbReference>
<name>A0A7X1TIK9_9BURK</name>
<proteinExistence type="predicted"/>
<evidence type="ECO:0008006" key="3">
    <source>
        <dbReference type="Google" id="ProtNLM"/>
    </source>
</evidence>
<protein>
    <recommendedName>
        <fullName evidence="3">Transposase</fullName>
    </recommendedName>
</protein>
<accession>A0A7X1TIK9</accession>
<comment type="caution">
    <text evidence="1">The sequence shown here is derived from an EMBL/GenBank/DDBJ whole genome shotgun (WGS) entry which is preliminary data.</text>
</comment>